<feature type="domain" description="NADAR" evidence="2">
    <location>
        <begin position="24"/>
        <end position="118"/>
    </location>
</feature>
<sequence length="483" mass="52494">MVNRTNNNRKSTIILFSNNPKQERRVPEVRLAGEPGVAKHLGRTLGPLRPDWDQVKRDRLQQAMREKLWAHRGPREALLSIPEGVRIVSANPADPYFGTGPDGCGQNVIGQELQKLRTFFGSYLQRRRLTLKVANVGGPWEPFSKEIDVTGTVPSEVAELAAKALGLTPEVLSVDLVTEGGFEKIPLESFGSAADLESFLAKNAGDCLAEVNLTEVAAVTLWNGTDDSYIGRADLLHLCRSCDDLLERFKMMVPLLRHTGFAPSVNFSIDDSEPRTLDEACMSEIRAAAEEMADVVISARYTLPDQPQAALLSAPEVDEPAQVVFGRHTALSPEALRDRVKGLVWGAALGDAVGLCTEFMTKAGAAEKYADPAKLSPASRVADKHRSRWGQGDWTDDTDQLVLVLDAVVAGNGVLDQRLFAKSLKQWRQNGFPELGDTAGLGIGQTVSAVLEHPAYDVAPDVAADAEWRQYGCSMAANGAVMR</sequence>
<name>A0A813LU52_POLGL</name>
<dbReference type="Gene3D" id="1.10.357.40">
    <property type="entry name" value="YbiA-like"/>
    <property type="match status" value="1"/>
</dbReference>
<dbReference type="EMBL" id="CAJNNW010036512">
    <property type="protein sequence ID" value="CAE8735070.1"/>
    <property type="molecule type" value="Genomic_DNA"/>
</dbReference>
<evidence type="ECO:0000256" key="1">
    <source>
        <dbReference type="PIRSR" id="PIRSR605502-1"/>
    </source>
</evidence>
<accession>A0A813LU52</accession>
<dbReference type="SUPFAM" id="SSF101478">
    <property type="entry name" value="ADP-ribosylglycohydrolase"/>
    <property type="match status" value="1"/>
</dbReference>
<dbReference type="PANTHER" id="PTHR16222:SF28">
    <property type="entry name" value="ADP-RIBOSYLGLYCOHYDROLASE"/>
    <property type="match status" value="1"/>
</dbReference>
<dbReference type="PANTHER" id="PTHR16222">
    <property type="entry name" value="ADP-RIBOSYLGLYCOHYDROLASE"/>
    <property type="match status" value="1"/>
</dbReference>
<dbReference type="InterPro" id="IPR050792">
    <property type="entry name" value="ADP-ribosylglycohydrolase"/>
</dbReference>
<evidence type="ECO:0000313" key="3">
    <source>
        <dbReference type="EMBL" id="CAE8735070.1"/>
    </source>
</evidence>
<dbReference type="InterPro" id="IPR005502">
    <property type="entry name" value="Ribosyl_crysJ1"/>
</dbReference>
<comment type="caution">
    <text evidence="3">The sequence shown here is derived from an EMBL/GenBank/DDBJ whole genome shotgun (WGS) entry which is preliminary data.</text>
</comment>
<dbReference type="SUPFAM" id="SSF143990">
    <property type="entry name" value="YbiA-like"/>
    <property type="match status" value="1"/>
</dbReference>
<dbReference type="Gene3D" id="1.10.4080.10">
    <property type="entry name" value="ADP-ribosylation/Crystallin J1"/>
    <property type="match status" value="1"/>
</dbReference>
<dbReference type="GO" id="GO:0046872">
    <property type="term" value="F:metal ion binding"/>
    <property type="evidence" value="ECO:0007669"/>
    <property type="project" value="UniProtKB-KW"/>
</dbReference>
<feature type="binding site" evidence="1">
    <location>
        <position position="395"/>
    </location>
    <ligand>
        <name>Mg(2+)</name>
        <dbReference type="ChEBI" id="CHEBI:18420"/>
        <label>1</label>
    </ligand>
</feature>
<dbReference type="Proteomes" id="UP000626109">
    <property type="component" value="Unassembled WGS sequence"/>
</dbReference>
<dbReference type="InterPro" id="IPR012816">
    <property type="entry name" value="NADAR"/>
</dbReference>
<protein>
    <recommendedName>
        <fullName evidence="2">NADAR domain-containing protein</fullName>
    </recommendedName>
</protein>
<keyword evidence="1" id="KW-0479">Metal-binding</keyword>
<comment type="cofactor">
    <cofactor evidence="1">
        <name>Mg(2+)</name>
        <dbReference type="ChEBI" id="CHEBI:18420"/>
    </cofactor>
    <text evidence="1">Binds 2 magnesium ions per subunit.</text>
</comment>
<dbReference type="InterPro" id="IPR037238">
    <property type="entry name" value="YbiA-like_sf"/>
</dbReference>
<organism evidence="3 4">
    <name type="scientific">Polarella glacialis</name>
    <name type="common">Dinoflagellate</name>
    <dbReference type="NCBI Taxonomy" id="89957"/>
    <lineage>
        <taxon>Eukaryota</taxon>
        <taxon>Sar</taxon>
        <taxon>Alveolata</taxon>
        <taxon>Dinophyceae</taxon>
        <taxon>Suessiales</taxon>
        <taxon>Suessiaceae</taxon>
        <taxon>Polarella</taxon>
    </lineage>
</organism>
<dbReference type="CDD" id="cd15457">
    <property type="entry name" value="NADAR"/>
    <property type="match status" value="1"/>
</dbReference>
<feature type="binding site" evidence="1">
    <location>
        <position position="396"/>
    </location>
    <ligand>
        <name>Mg(2+)</name>
        <dbReference type="ChEBI" id="CHEBI:18420"/>
        <label>1</label>
    </ligand>
</feature>
<keyword evidence="1" id="KW-0460">Magnesium</keyword>
<feature type="binding site" evidence="1">
    <location>
        <position position="397"/>
    </location>
    <ligand>
        <name>Mg(2+)</name>
        <dbReference type="ChEBI" id="CHEBI:18420"/>
        <label>1</label>
    </ligand>
</feature>
<evidence type="ECO:0000313" key="4">
    <source>
        <dbReference type="Proteomes" id="UP000626109"/>
    </source>
</evidence>
<dbReference type="Pfam" id="PF08719">
    <property type="entry name" value="NADAR"/>
    <property type="match status" value="1"/>
</dbReference>
<dbReference type="Pfam" id="PF03747">
    <property type="entry name" value="ADP_ribosyl_GH"/>
    <property type="match status" value="1"/>
</dbReference>
<dbReference type="AlphaFoldDB" id="A0A813LU52"/>
<proteinExistence type="predicted"/>
<evidence type="ECO:0000259" key="2">
    <source>
        <dbReference type="Pfam" id="PF08719"/>
    </source>
</evidence>
<reference evidence="3" key="1">
    <citation type="submission" date="2021-02" db="EMBL/GenBank/DDBJ databases">
        <authorList>
            <person name="Dougan E. K."/>
            <person name="Rhodes N."/>
            <person name="Thang M."/>
            <person name="Chan C."/>
        </authorList>
    </citation>
    <scope>NUCLEOTIDE SEQUENCE</scope>
</reference>
<gene>
    <name evidence="3" type="ORF">PGLA2088_LOCUS47653</name>
</gene>
<dbReference type="InterPro" id="IPR036705">
    <property type="entry name" value="Ribosyl_crysJ1_sf"/>
</dbReference>